<organism evidence="2 3">
    <name type="scientific">Ephemerocybe angulata</name>
    <dbReference type="NCBI Taxonomy" id="980116"/>
    <lineage>
        <taxon>Eukaryota</taxon>
        <taxon>Fungi</taxon>
        <taxon>Dikarya</taxon>
        <taxon>Basidiomycota</taxon>
        <taxon>Agaricomycotina</taxon>
        <taxon>Agaricomycetes</taxon>
        <taxon>Agaricomycetidae</taxon>
        <taxon>Agaricales</taxon>
        <taxon>Agaricineae</taxon>
        <taxon>Psathyrellaceae</taxon>
        <taxon>Ephemerocybe</taxon>
    </lineage>
</organism>
<reference evidence="2 3" key="1">
    <citation type="submission" date="2020-07" db="EMBL/GenBank/DDBJ databases">
        <title>Comparative genomics of pyrophilous fungi reveals a link between fire events and developmental genes.</title>
        <authorList>
            <consortium name="DOE Joint Genome Institute"/>
            <person name="Steindorff A.S."/>
            <person name="Carver A."/>
            <person name="Calhoun S."/>
            <person name="Stillman K."/>
            <person name="Liu H."/>
            <person name="Lipzen A."/>
            <person name="Pangilinan J."/>
            <person name="Labutti K."/>
            <person name="Bruns T.D."/>
            <person name="Grigoriev I.V."/>
        </authorList>
    </citation>
    <scope>NUCLEOTIDE SEQUENCE [LARGE SCALE GENOMIC DNA]</scope>
    <source>
        <strain evidence="2 3">CBS 144469</strain>
    </source>
</reference>
<dbReference type="Proteomes" id="UP000521943">
    <property type="component" value="Unassembled WGS sequence"/>
</dbReference>
<feature type="region of interest" description="Disordered" evidence="1">
    <location>
        <begin position="146"/>
        <end position="185"/>
    </location>
</feature>
<dbReference type="AlphaFoldDB" id="A0A8H6MAI5"/>
<keyword evidence="3" id="KW-1185">Reference proteome</keyword>
<dbReference type="OrthoDB" id="2959290at2759"/>
<protein>
    <submittedName>
        <fullName evidence="2">Uncharacterized protein</fullName>
    </submittedName>
</protein>
<proteinExistence type="predicted"/>
<sequence length="201" mass="21847">MSRLGSPSSPYNSVLNSSHVDRTLLPPADPYFPWSLMKKPQGSDGAKGQATTKGGSVDMVPIDEDEQYTLTGYGEIPLSRDDFLPGPLSVAMGSSRDEDIGPEDQLEDDTRPETPESESAGFLIFPDYFSFVESIQGLVKSLFRAPEVGDDGKSKPKSAPLVPKGPKHFKHPAPPSYSSAYRDPGVGELYRGQIPSRVRFV</sequence>
<evidence type="ECO:0000313" key="3">
    <source>
        <dbReference type="Proteomes" id="UP000521943"/>
    </source>
</evidence>
<accession>A0A8H6MAI5</accession>
<name>A0A8H6MAI5_9AGAR</name>
<evidence type="ECO:0000256" key="1">
    <source>
        <dbReference type="SAM" id="MobiDB-lite"/>
    </source>
</evidence>
<feature type="region of interest" description="Disordered" evidence="1">
    <location>
        <begin position="84"/>
        <end position="118"/>
    </location>
</feature>
<feature type="region of interest" description="Disordered" evidence="1">
    <location>
        <begin position="1"/>
        <end position="61"/>
    </location>
</feature>
<dbReference type="EMBL" id="JACGCI010000010">
    <property type="protein sequence ID" value="KAF6761135.1"/>
    <property type="molecule type" value="Genomic_DNA"/>
</dbReference>
<evidence type="ECO:0000313" key="2">
    <source>
        <dbReference type="EMBL" id="KAF6761135.1"/>
    </source>
</evidence>
<feature type="compositionally biased region" description="Polar residues" evidence="1">
    <location>
        <begin position="1"/>
        <end position="18"/>
    </location>
</feature>
<comment type="caution">
    <text evidence="2">The sequence shown here is derived from an EMBL/GenBank/DDBJ whole genome shotgun (WGS) entry which is preliminary data.</text>
</comment>
<gene>
    <name evidence="2" type="ORF">DFP72DRAFT_1062160</name>
</gene>